<feature type="transmembrane region" description="Helical" evidence="2">
    <location>
        <begin position="318"/>
        <end position="337"/>
    </location>
</feature>
<dbReference type="OrthoDB" id="4034134at2759"/>
<sequence length="338" mass="38322">MPTKSTFSRWKKADLIDLANKLEIDGFPNYAKKSDMIDYLESHLNHLEKPVDFKDDYPELRSFYESMTVDQSKDERNEYGSGSGNGSGSGSCDTATNDSDLEKAYIKEDDDEKPQSGDETSATKPLSSRNANSNAKTNFNLLDFSTDNDSSTSAFTKFKFNFQEYLSDIRYQTQKLNENVQDYLSTISAVDTIFSLLEFSFLVRNILAAGQPTSSSSSLASSLEAAVAAHNKYQYTLDFCLPILTWLLFFRGIPTLVSYYINFIRYDLNIELDPMTFNLTKFLISLAIFKTCNNKNIDFHSFRCVNQLWTQLCTVNRSLGMVPLVFSMVSCLLTLYVL</sequence>
<feature type="compositionally biased region" description="Polar residues" evidence="1">
    <location>
        <begin position="117"/>
        <end position="132"/>
    </location>
</feature>
<dbReference type="PANTHER" id="PTHR41807">
    <property type="entry name" value="GLUTATHIONE TRANSFERASE 3"/>
    <property type="match status" value="1"/>
</dbReference>
<organism evidence="3 4">
    <name type="scientific">Saccharomyces pastorianus</name>
    <name type="common">Lager yeast</name>
    <name type="synonym">Saccharomyces cerevisiae x Saccharomyces eubayanus</name>
    <dbReference type="NCBI Taxonomy" id="27292"/>
    <lineage>
        <taxon>Eukaryota</taxon>
        <taxon>Fungi</taxon>
        <taxon>Dikarya</taxon>
        <taxon>Ascomycota</taxon>
        <taxon>Saccharomycotina</taxon>
        <taxon>Saccharomycetes</taxon>
        <taxon>Saccharomycetales</taxon>
        <taxon>Saccharomycetaceae</taxon>
        <taxon>Saccharomyces</taxon>
    </lineage>
</organism>
<keyword evidence="2" id="KW-0812">Transmembrane</keyword>
<evidence type="ECO:0000256" key="2">
    <source>
        <dbReference type="SAM" id="Phobius"/>
    </source>
</evidence>
<dbReference type="InterPro" id="IPR038872">
    <property type="entry name" value="Put_GTT3"/>
</dbReference>
<reference evidence="3 4" key="1">
    <citation type="journal article" date="2019" name="BMC Genomics">
        <title>Chromosome level assembly and comparative genome analysis confirm lager-brewing yeasts originated from a single hybridization.</title>
        <authorList>
            <person name="Salazar A.N."/>
            <person name="Gorter de Vries A.R."/>
            <person name="van den Broek M."/>
            <person name="Brouwers N."/>
            <person name="de la Torre Cortes P."/>
            <person name="Kuijpers N.G.A."/>
            <person name="Daran J.G."/>
            <person name="Abeel T."/>
        </authorList>
    </citation>
    <scope>NUCLEOTIDE SEQUENCE [LARGE SCALE GENOMIC DNA]</scope>
    <source>
        <strain evidence="3 4">CBS 1483</strain>
    </source>
</reference>
<name>A0A6C1DR70_SACPS</name>
<protein>
    <submittedName>
        <fullName evidence="3">Glutathione transferase</fullName>
    </submittedName>
</protein>
<feature type="region of interest" description="Disordered" evidence="1">
    <location>
        <begin position="107"/>
        <end position="132"/>
    </location>
</feature>
<dbReference type="GO" id="GO:0016020">
    <property type="term" value="C:membrane"/>
    <property type="evidence" value="ECO:0007669"/>
    <property type="project" value="TreeGrafter"/>
</dbReference>
<dbReference type="EMBL" id="CP048986">
    <property type="protein sequence ID" value="QID79077.1"/>
    <property type="molecule type" value="Genomic_DNA"/>
</dbReference>
<feature type="transmembrane region" description="Helical" evidence="2">
    <location>
        <begin position="239"/>
        <end position="261"/>
    </location>
</feature>
<feature type="region of interest" description="Disordered" evidence="1">
    <location>
        <begin position="66"/>
        <end position="95"/>
    </location>
</feature>
<dbReference type="Proteomes" id="UP000501346">
    <property type="component" value="Chromosome ScV"/>
</dbReference>
<dbReference type="AlphaFoldDB" id="A0A6C1DR70"/>
<keyword evidence="2" id="KW-1133">Transmembrane helix</keyword>
<dbReference type="PANTHER" id="PTHR41807:SF1">
    <property type="entry name" value="GLUTATHIONE TRANSFERASE 3"/>
    <property type="match status" value="1"/>
</dbReference>
<keyword evidence="4" id="KW-1185">Reference proteome</keyword>
<evidence type="ECO:0000256" key="1">
    <source>
        <dbReference type="SAM" id="MobiDB-lite"/>
    </source>
</evidence>
<proteinExistence type="predicted"/>
<evidence type="ECO:0000313" key="4">
    <source>
        <dbReference type="Proteomes" id="UP000501346"/>
    </source>
</evidence>
<accession>A0A6C1DR70</accession>
<keyword evidence="3" id="KW-0808">Transferase</keyword>
<gene>
    <name evidence="3" type="primary">GTT3_1</name>
    <name evidence="3" type="ORF">GRS66_001312</name>
</gene>
<keyword evidence="2" id="KW-0472">Membrane</keyword>
<evidence type="ECO:0000313" key="3">
    <source>
        <dbReference type="EMBL" id="QID79077.1"/>
    </source>
</evidence>
<dbReference type="GO" id="GO:0016740">
    <property type="term" value="F:transferase activity"/>
    <property type="evidence" value="ECO:0007669"/>
    <property type="project" value="UniProtKB-KW"/>
</dbReference>